<keyword evidence="2" id="KW-1185">Reference proteome</keyword>
<sequence length="77" mass="8511">MTIGDADSGCDKDALKETVLEHEEILKNQEKKCWPLLGFSSSFAPDGRVVCDVCADGFVGPEDHVLEGYYLDDLKMD</sequence>
<name>A0ACB9JNS9_9ASTR</name>
<organism evidence="1 2">
    <name type="scientific">Smallanthus sonchifolius</name>
    <dbReference type="NCBI Taxonomy" id="185202"/>
    <lineage>
        <taxon>Eukaryota</taxon>
        <taxon>Viridiplantae</taxon>
        <taxon>Streptophyta</taxon>
        <taxon>Embryophyta</taxon>
        <taxon>Tracheophyta</taxon>
        <taxon>Spermatophyta</taxon>
        <taxon>Magnoliopsida</taxon>
        <taxon>eudicotyledons</taxon>
        <taxon>Gunneridae</taxon>
        <taxon>Pentapetalae</taxon>
        <taxon>asterids</taxon>
        <taxon>campanulids</taxon>
        <taxon>Asterales</taxon>
        <taxon>Asteraceae</taxon>
        <taxon>Asteroideae</taxon>
        <taxon>Heliantheae alliance</taxon>
        <taxon>Millerieae</taxon>
        <taxon>Smallanthus</taxon>
    </lineage>
</organism>
<reference evidence="1 2" key="2">
    <citation type="journal article" date="2022" name="Mol. Ecol. Resour.">
        <title>The genomes of chicory, endive, great burdock and yacon provide insights into Asteraceae paleo-polyploidization history and plant inulin production.</title>
        <authorList>
            <person name="Fan W."/>
            <person name="Wang S."/>
            <person name="Wang H."/>
            <person name="Wang A."/>
            <person name="Jiang F."/>
            <person name="Liu H."/>
            <person name="Zhao H."/>
            <person name="Xu D."/>
            <person name="Zhang Y."/>
        </authorList>
    </citation>
    <scope>NUCLEOTIDE SEQUENCE [LARGE SCALE GENOMIC DNA]</scope>
    <source>
        <strain evidence="2">cv. Yunnan</strain>
        <tissue evidence="1">Leaves</tissue>
    </source>
</reference>
<evidence type="ECO:0000313" key="1">
    <source>
        <dbReference type="EMBL" id="KAI3822000.1"/>
    </source>
</evidence>
<dbReference type="EMBL" id="CM042020">
    <property type="protein sequence ID" value="KAI3822000.1"/>
    <property type="molecule type" value="Genomic_DNA"/>
</dbReference>
<protein>
    <submittedName>
        <fullName evidence="1">Uncharacterized protein</fullName>
    </submittedName>
</protein>
<dbReference type="Proteomes" id="UP001056120">
    <property type="component" value="Linkage Group LG03"/>
</dbReference>
<proteinExistence type="predicted"/>
<gene>
    <name evidence="1" type="ORF">L1987_09581</name>
</gene>
<accession>A0ACB9JNS9</accession>
<comment type="caution">
    <text evidence="1">The sequence shown here is derived from an EMBL/GenBank/DDBJ whole genome shotgun (WGS) entry which is preliminary data.</text>
</comment>
<reference evidence="2" key="1">
    <citation type="journal article" date="2022" name="Mol. Ecol. Resour.">
        <title>The genomes of chicory, endive, great burdock and yacon provide insights into Asteraceae palaeo-polyploidization history and plant inulin production.</title>
        <authorList>
            <person name="Fan W."/>
            <person name="Wang S."/>
            <person name="Wang H."/>
            <person name="Wang A."/>
            <person name="Jiang F."/>
            <person name="Liu H."/>
            <person name="Zhao H."/>
            <person name="Xu D."/>
            <person name="Zhang Y."/>
        </authorList>
    </citation>
    <scope>NUCLEOTIDE SEQUENCE [LARGE SCALE GENOMIC DNA]</scope>
    <source>
        <strain evidence="2">cv. Yunnan</strain>
    </source>
</reference>
<evidence type="ECO:0000313" key="2">
    <source>
        <dbReference type="Proteomes" id="UP001056120"/>
    </source>
</evidence>